<name>A0A382KNU9_9ZZZZ</name>
<dbReference type="EMBL" id="UINC01081365">
    <property type="protein sequence ID" value="SVC25143.1"/>
    <property type="molecule type" value="Genomic_DNA"/>
</dbReference>
<sequence length="87" mass="10146">MSENWDFKASVDVWDFDDWLAFGIKQGFCGPPVCSNHDGIPTSEEEDEQWEEYDPCIHVIRPYTEESHKVAVEANHSPSTWRNTWSK</sequence>
<evidence type="ECO:0000313" key="1">
    <source>
        <dbReference type="EMBL" id="SVC25143.1"/>
    </source>
</evidence>
<reference evidence="1" key="1">
    <citation type="submission" date="2018-05" db="EMBL/GenBank/DDBJ databases">
        <authorList>
            <person name="Lanie J.A."/>
            <person name="Ng W.-L."/>
            <person name="Kazmierczak K.M."/>
            <person name="Andrzejewski T.M."/>
            <person name="Davidsen T.M."/>
            <person name="Wayne K.J."/>
            <person name="Tettelin H."/>
            <person name="Glass J.I."/>
            <person name="Rusch D."/>
            <person name="Podicherti R."/>
            <person name="Tsui H.-C.T."/>
            <person name="Winkler M.E."/>
        </authorList>
    </citation>
    <scope>NUCLEOTIDE SEQUENCE</scope>
</reference>
<proteinExistence type="predicted"/>
<protein>
    <submittedName>
        <fullName evidence="1">Uncharacterized protein</fullName>
    </submittedName>
</protein>
<dbReference type="AlphaFoldDB" id="A0A382KNU9"/>
<accession>A0A382KNU9</accession>
<organism evidence="1">
    <name type="scientific">marine metagenome</name>
    <dbReference type="NCBI Taxonomy" id="408172"/>
    <lineage>
        <taxon>unclassified sequences</taxon>
        <taxon>metagenomes</taxon>
        <taxon>ecological metagenomes</taxon>
    </lineage>
</organism>
<gene>
    <name evidence="1" type="ORF">METZ01_LOCUS277997</name>
</gene>